<organism evidence="1 2">
    <name type="scientific">Paraglomus brasilianum</name>
    <dbReference type="NCBI Taxonomy" id="144538"/>
    <lineage>
        <taxon>Eukaryota</taxon>
        <taxon>Fungi</taxon>
        <taxon>Fungi incertae sedis</taxon>
        <taxon>Mucoromycota</taxon>
        <taxon>Glomeromycotina</taxon>
        <taxon>Glomeromycetes</taxon>
        <taxon>Paraglomerales</taxon>
        <taxon>Paraglomeraceae</taxon>
        <taxon>Paraglomus</taxon>
    </lineage>
</organism>
<accession>A0A9N8VW33</accession>
<sequence>MNKITPLTAKEERELLKAAKPVITIFLAINNLQKEIAEKENNTKNKQIAPGEIEKLKSGRKVDREELKAEGTSSLIKAVEKFDLNSKNKFSTYAGSGTKEKSVIYYDSNYQNDDKESKSYSLMETLHDDENAELTAEQVRHQDTTIQINNLINALGNREEILLVRLLSKISKILGKSENTARRLKQEAFKKLQKLAKERNLHFLIR</sequence>
<dbReference type="OrthoDB" id="2444507at2759"/>
<proteinExistence type="predicted"/>
<keyword evidence="2" id="KW-1185">Reference proteome</keyword>
<comment type="caution">
    <text evidence="1">The sequence shown here is derived from an EMBL/GenBank/DDBJ whole genome shotgun (WGS) entry which is preliminary data.</text>
</comment>
<dbReference type="AlphaFoldDB" id="A0A9N8VW33"/>
<dbReference type="GO" id="GO:0003700">
    <property type="term" value="F:DNA-binding transcription factor activity"/>
    <property type="evidence" value="ECO:0007669"/>
    <property type="project" value="InterPro"/>
</dbReference>
<protein>
    <submittedName>
        <fullName evidence="1">4043_t:CDS:1</fullName>
    </submittedName>
</protein>
<name>A0A9N8VW33_9GLOM</name>
<dbReference type="InterPro" id="IPR013324">
    <property type="entry name" value="RNA_pol_sigma_r3/r4-like"/>
</dbReference>
<dbReference type="Proteomes" id="UP000789739">
    <property type="component" value="Unassembled WGS sequence"/>
</dbReference>
<dbReference type="SUPFAM" id="SSF88946">
    <property type="entry name" value="Sigma2 domain of RNA polymerase sigma factors"/>
    <property type="match status" value="1"/>
</dbReference>
<evidence type="ECO:0000313" key="1">
    <source>
        <dbReference type="EMBL" id="CAG8466403.1"/>
    </source>
</evidence>
<dbReference type="InterPro" id="IPR013325">
    <property type="entry name" value="RNA_pol_sigma_r2"/>
</dbReference>
<evidence type="ECO:0000313" key="2">
    <source>
        <dbReference type="Proteomes" id="UP000789739"/>
    </source>
</evidence>
<gene>
    <name evidence="1" type="ORF">PBRASI_LOCUS852</name>
</gene>
<dbReference type="EMBL" id="CAJVPI010000048">
    <property type="protein sequence ID" value="CAG8466403.1"/>
    <property type="molecule type" value="Genomic_DNA"/>
</dbReference>
<dbReference type="SUPFAM" id="SSF88659">
    <property type="entry name" value="Sigma3 and sigma4 domains of RNA polymerase sigma factors"/>
    <property type="match status" value="1"/>
</dbReference>
<dbReference type="Gene3D" id="1.10.1740.10">
    <property type="match status" value="1"/>
</dbReference>
<reference evidence="1" key="1">
    <citation type="submission" date="2021-06" db="EMBL/GenBank/DDBJ databases">
        <authorList>
            <person name="Kallberg Y."/>
            <person name="Tangrot J."/>
            <person name="Rosling A."/>
        </authorList>
    </citation>
    <scope>NUCLEOTIDE SEQUENCE</scope>
    <source>
        <strain evidence="1">BR232B</strain>
    </source>
</reference>
<dbReference type="GO" id="GO:0006352">
    <property type="term" value="P:DNA-templated transcription initiation"/>
    <property type="evidence" value="ECO:0007669"/>
    <property type="project" value="InterPro"/>
</dbReference>